<dbReference type="EMBL" id="JAASRN010000001">
    <property type="protein sequence ID" value="NIK73408.1"/>
    <property type="molecule type" value="Genomic_DNA"/>
</dbReference>
<proteinExistence type="predicted"/>
<name>A0A846MPA6_9BACT</name>
<reference evidence="1 2" key="1">
    <citation type="submission" date="2020-03" db="EMBL/GenBank/DDBJ databases">
        <title>Genomic Encyclopedia of Type Strains, Phase IV (KMG-IV): sequencing the most valuable type-strain genomes for metagenomic binning, comparative biology and taxonomic classification.</title>
        <authorList>
            <person name="Goeker M."/>
        </authorList>
    </citation>
    <scope>NUCLEOTIDE SEQUENCE [LARGE SCALE GENOMIC DNA]</scope>
    <source>
        <strain evidence="1 2">DSM 5718</strain>
    </source>
</reference>
<organism evidence="1 2">
    <name type="scientific">Thermonema lapsum</name>
    <dbReference type="NCBI Taxonomy" id="28195"/>
    <lineage>
        <taxon>Bacteria</taxon>
        <taxon>Pseudomonadati</taxon>
        <taxon>Bacteroidota</taxon>
        <taxon>Cytophagia</taxon>
        <taxon>Cytophagales</taxon>
        <taxon>Thermonemataceae</taxon>
        <taxon>Thermonema</taxon>
    </lineage>
</organism>
<keyword evidence="2" id="KW-1185">Reference proteome</keyword>
<comment type="caution">
    <text evidence="1">The sequence shown here is derived from an EMBL/GenBank/DDBJ whole genome shotgun (WGS) entry which is preliminary data.</text>
</comment>
<dbReference type="Proteomes" id="UP000537126">
    <property type="component" value="Unassembled WGS sequence"/>
</dbReference>
<evidence type="ECO:0000313" key="2">
    <source>
        <dbReference type="Proteomes" id="UP000537126"/>
    </source>
</evidence>
<sequence>MNTWSRRSHQKKLLSANQIALKALHSNLREREGIGRYLGESTASLFALN</sequence>
<protein>
    <submittedName>
        <fullName evidence="1">Uncharacterized protein</fullName>
    </submittedName>
</protein>
<accession>A0A846MPA6</accession>
<dbReference type="AlphaFoldDB" id="A0A846MPA6"/>
<evidence type="ECO:0000313" key="1">
    <source>
        <dbReference type="EMBL" id="NIK73408.1"/>
    </source>
</evidence>
<gene>
    <name evidence="1" type="ORF">FHS56_000894</name>
</gene>
<dbReference type="RefSeq" id="WP_166918648.1">
    <property type="nucleotide sequence ID" value="NZ_JAASRN010000001.1"/>
</dbReference>